<dbReference type="KEGG" id="mspg:F6B93_13895"/>
<keyword evidence="3" id="KW-1185">Reference proteome</keyword>
<keyword evidence="1" id="KW-0472">Membrane</keyword>
<evidence type="ECO:0000313" key="3">
    <source>
        <dbReference type="Proteomes" id="UP000682202"/>
    </source>
</evidence>
<feature type="transmembrane region" description="Helical" evidence="1">
    <location>
        <begin position="69"/>
        <end position="92"/>
    </location>
</feature>
<proteinExistence type="predicted"/>
<feature type="transmembrane region" description="Helical" evidence="1">
    <location>
        <begin position="159"/>
        <end position="181"/>
    </location>
</feature>
<feature type="transmembrane region" description="Helical" evidence="1">
    <location>
        <begin position="126"/>
        <end position="147"/>
    </location>
</feature>
<dbReference type="GO" id="GO:0140359">
    <property type="term" value="F:ABC-type transporter activity"/>
    <property type="evidence" value="ECO:0007669"/>
    <property type="project" value="InterPro"/>
</dbReference>
<reference evidence="2" key="1">
    <citation type="submission" date="2019-12" db="EMBL/GenBank/DDBJ databases">
        <title>Mycobacterium spongiae sp. nov.</title>
        <authorList>
            <person name="Stinear T."/>
        </authorList>
    </citation>
    <scope>NUCLEOTIDE SEQUENCE</scope>
    <source>
        <strain evidence="2">FSD4b-SM</strain>
    </source>
</reference>
<dbReference type="Pfam" id="PF12679">
    <property type="entry name" value="ABC2_membrane_2"/>
    <property type="match status" value="1"/>
</dbReference>
<evidence type="ECO:0000256" key="1">
    <source>
        <dbReference type="SAM" id="Phobius"/>
    </source>
</evidence>
<gene>
    <name evidence="2" type="ORF">F6B93_13895</name>
</gene>
<organism evidence="2 3">
    <name type="scientific">Mycobacterium spongiae</name>
    <dbReference type="NCBI Taxonomy" id="886343"/>
    <lineage>
        <taxon>Bacteria</taxon>
        <taxon>Bacillati</taxon>
        <taxon>Actinomycetota</taxon>
        <taxon>Actinomycetes</taxon>
        <taxon>Mycobacteriales</taxon>
        <taxon>Mycobacteriaceae</taxon>
        <taxon>Mycobacterium</taxon>
    </lineage>
</organism>
<feature type="transmembrane region" description="Helical" evidence="1">
    <location>
        <begin position="188"/>
        <end position="217"/>
    </location>
</feature>
<dbReference type="PANTHER" id="PTHR37305">
    <property type="entry name" value="INTEGRAL MEMBRANE PROTEIN-RELATED"/>
    <property type="match status" value="1"/>
</dbReference>
<dbReference type="Proteomes" id="UP000682202">
    <property type="component" value="Chromosome"/>
</dbReference>
<feature type="transmembrane region" description="Helical" evidence="1">
    <location>
        <begin position="237"/>
        <end position="255"/>
    </location>
</feature>
<sequence length="265" mass="27825">MATETTPVLTGVLREQRRQVVLWCVALAVLSAMYISFYPSMSGSGVDALIENMPEQLTTALGYDRLGTAAGWLTSTVYGLVGPVLLLVFAIAAGSRLIAGAEESGVLELEATSAVTRREIFVQRLLALWLTTLLLVVVIMLVSYGLVLALAMNVSLGNIVAASIGLFLLVTGMGTVALAVGAVTGRRAVALGVAAALAVLAYVFDALGPVVGAGWMTAISPFSWYLDSEPLANGFDLPGLVLLALIPIVSTAIGLRRFERRDLMV</sequence>
<dbReference type="GO" id="GO:0005886">
    <property type="term" value="C:plasma membrane"/>
    <property type="evidence" value="ECO:0007669"/>
    <property type="project" value="UniProtKB-SubCell"/>
</dbReference>
<keyword evidence="1" id="KW-1133">Transmembrane helix</keyword>
<protein>
    <submittedName>
        <fullName evidence="2">ABC transporter permease subunit</fullName>
    </submittedName>
</protein>
<dbReference type="AlphaFoldDB" id="A0A975PXP5"/>
<dbReference type="RefSeq" id="WP_211695611.1">
    <property type="nucleotide sequence ID" value="NZ_CP046600.1"/>
</dbReference>
<feature type="transmembrane region" description="Helical" evidence="1">
    <location>
        <begin position="20"/>
        <end position="37"/>
    </location>
</feature>
<dbReference type="EMBL" id="CP046600">
    <property type="protein sequence ID" value="QUR68039.1"/>
    <property type="molecule type" value="Genomic_DNA"/>
</dbReference>
<keyword evidence="1" id="KW-0812">Transmembrane</keyword>
<evidence type="ECO:0000313" key="2">
    <source>
        <dbReference type="EMBL" id="QUR68039.1"/>
    </source>
</evidence>
<accession>A0A975PXP5</accession>
<dbReference type="PANTHER" id="PTHR37305:SF1">
    <property type="entry name" value="MEMBRANE PROTEIN"/>
    <property type="match status" value="1"/>
</dbReference>
<name>A0A975PXP5_9MYCO</name>